<reference evidence="2 3" key="1">
    <citation type="journal article" date="2016" name="Genome Biol. Evol.">
        <title>Divergent and convergent evolution of fungal pathogenicity.</title>
        <authorList>
            <person name="Shang Y."/>
            <person name="Xiao G."/>
            <person name="Zheng P."/>
            <person name="Cen K."/>
            <person name="Zhan S."/>
            <person name="Wang C."/>
        </authorList>
    </citation>
    <scope>NUCLEOTIDE SEQUENCE [LARGE SCALE GENOMIC DNA]</scope>
    <source>
        <strain evidence="2 3">RCEF 2490</strain>
    </source>
</reference>
<dbReference type="Gene3D" id="2.30.110.10">
    <property type="entry name" value="Electron Transport, Fmn-binding Protein, Chain A"/>
    <property type="match status" value="1"/>
</dbReference>
<dbReference type="PANTHER" id="PTHR28243:SF1">
    <property type="entry name" value="PYRIDOXAMINE 5'-PHOSPHATE OXIDASE ALR4036 FAMILY FMN-BINDING DOMAIN-CONTAINING PROTEIN"/>
    <property type="match status" value="1"/>
</dbReference>
<dbReference type="PANTHER" id="PTHR28243">
    <property type="entry name" value="AGL049CP"/>
    <property type="match status" value="1"/>
</dbReference>
<evidence type="ECO:0000259" key="1">
    <source>
        <dbReference type="Pfam" id="PF12766"/>
    </source>
</evidence>
<dbReference type="EMBL" id="AZGY01000011">
    <property type="protein sequence ID" value="KZZ94172.1"/>
    <property type="molecule type" value="Genomic_DNA"/>
</dbReference>
<dbReference type="STRING" id="1081109.A0A168APD1"/>
<accession>A0A168APD1</accession>
<feature type="domain" description="Pyridoxamine 5'-phosphate oxidase Alr4036 family FMN-binding" evidence="1">
    <location>
        <begin position="11"/>
        <end position="144"/>
    </location>
</feature>
<dbReference type="InterPro" id="IPR024624">
    <property type="entry name" value="Pyridox_Oxase_Alr4036_FMN-bd"/>
</dbReference>
<organism evidence="2 3">
    <name type="scientific">Moelleriella libera RCEF 2490</name>
    <dbReference type="NCBI Taxonomy" id="1081109"/>
    <lineage>
        <taxon>Eukaryota</taxon>
        <taxon>Fungi</taxon>
        <taxon>Dikarya</taxon>
        <taxon>Ascomycota</taxon>
        <taxon>Pezizomycotina</taxon>
        <taxon>Sordariomycetes</taxon>
        <taxon>Hypocreomycetidae</taxon>
        <taxon>Hypocreales</taxon>
        <taxon>Clavicipitaceae</taxon>
        <taxon>Moelleriella</taxon>
    </lineage>
</organism>
<name>A0A168APD1_9HYPO</name>
<protein>
    <submittedName>
        <fullName evidence="2">FMN-binding split barrel</fullName>
    </submittedName>
</protein>
<evidence type="ECO:0000313" key="3">
    <source>
        <dbReference type="Proteomes" id="UP000078544"/>
    </source>
</evidence>
<dbReference type="InterPro" id="IPR012349">
    <property type="entry name" value="Split_barrel_FMN-bd"/>
</dbReference>
<dbReference type="Pfam" id="PF12766">
    <property type="entry name" value="Pyridox_oxase_2"/>
    <property type="match status" value="1"/>
</dbReference>
<dbReference type="OrthoDB" id="5394411at2759"/>
<evidence type="ECO:0000313" key="2">
    <source>
        <dbReference type="EMBL" id="KZZ94172.1"/>
    </source>
</evidence>
<sequence>MTSNATVATAAPWRAAFLSDMESMESPNFTLSSLRRTSAAASHTSSSGPQYAPRVRTVVYRGMWACLQPNSKNPASLNPAAYETDLPTITTDVRMEKVPEILQSGDNAEKHNESQSGLGGPVEATFWATDSMTQWRLRGSACLIGPDIDSDEATPVRNLLMRHMRQKGQNGAWSWNRELTAHFGNLSPYMRGTFRNPPPGTPITRKPAQGLGLGHKVEDVQDAVARENFRVLIIVPEEMDRLDLSNKEKAQRWNYKLEWTGDEGFWKETELWP</sequence>
<dbReference type="GO" id="GO:0010181">
    <property type="term" value="F:FMN binding"/>
    <property type="evidence" value="ECO:0007669"/>
    <property type="project" value="InterPro"/>
</dbReference>
<dbReference type="SUPFAM" id="SSF50475">
    <property type="entry name" value="FMN-binding split barrel"/>
    <property type="match status" value="1"/>
</dbReference>
<gene>
    <name evidence="2" type="ORF">AAL_05139</name>
</gene>
<dbReference type="AlphaFoldDB" id="A0A168APD1"/>
<proteinExistence type="predicted"/>
<keyword evidence="3" id="KW-1185">Reference proteome</keyword>
<dbReference type="Proteomes" id="UP000078544">
    <property type="component" value="Unassembled WGS sequence"/>
</dbReference>
<comment type="caution">
    <text evidence="2">The sequence shown here is derived from an EMBL/GenBank/DDBJ whole genome shotgun (WGS) entry which is preliminary data.</text>
</comment>